<dbReference type="EMBL" id="CYSF01000007">
    <property type="protein sequence ID" value="CUH84700.1"/>
    <property type="molecule type" value="Genomic_DNA"/>
</dbReference>
<keyword evidence="5" id="KW-0645">Protease</keyword>
<protein>
    <submittedName>
        <fullName evidence="5">D-alanyl-D-alanine carboxypeptidase</fullName>
        <ecNumber evidence="5">3.4.16.4</ecNumber>
    </submittedName>
</protein>
<dbReference type="GO" id="GO:0000270">
    <property type="term" value="P:peptidoglycan metabolic process"/>
    <property type="evidence" value="ECO:0007669"/>
    <property type="project" value="TreeGrafter"/>
</dbReference>
<sequence>MINAFSRRAFLTSLAAFSASSSLAAPLGRSLRPVARPNLSGPEATALRSQSLEALLKQSKLSGGFSLAVADPSNGKILEGRNANALLPPASVTKAVTALYALAHLGANHRFRTRVIATAPIQNGVLNGDLILAGGGDPTLDTDQLAQLAKALKATGLREVRGRFLIYAGTLPYLPHIDDSQPDHVGYNPAISGLSLNFNRVHFEWKRAQSGWGVTMDARSDRYRPAVTVAKMKVVRRQAPTYTYAQKGTQDHWTVASAALGKGGSRWLPVRRPDLYAAETFRTLARAHGIVLPKEKTVTRLPAGTTLASVQSAPLRDILRAMMKYSTNLTAEMVGLAASQAAGGNPKSLKASARMMTDWADKHLAMDAARFVDHSGLGDGSRVSAQDMVAALSTPLAQRHLSPLMKQITLRDARGKPDKKHPLQVIAKTGTLNFTSALAGYVTTPAGQHMAFAIFSADNKRRSQLKKSERERPEGGRSWNKRAKTLQQALLERWGGLYGR</sequence>
<dbReference type="InterPro" id="IPR006311">
    <property type="entry name" value="TAT_signal"/>
</dbReference>
<keyword evidence="2 5" id="KW-0378">Hydrolase</keyword>
<dbReference type="AlphaFoldDB" id="A0A0P1GQ28"/>
<dbReference type="Gene3D" id="3.50.80.20">
    <property type="entry name" value="D-Ala-D-Ala carboxypeptidase C, peptidase S13"/>
    <property type="match status" value="1"/>
</dbReference>
<dbReference type="PROSITE" id="PS51318">
    <property type="entry name" value="TAT"/>
    <property type="match status" value="1"/>
</dbReference>
<feature type="chain" id="PRO_5006063661" evidence="4">
    <location>
        <begin position="25"/>
        <end position="500"/>
    </location>
</feature>
<evidence type="ECO:0000256" key="1">
    <source>
        <dbReference type="ARBA" id="ARBA00006096"/>
    </source>
</evidence>
<dbReference type="InterPro" id="IPR012338">
    <property type="entry name" value="Beta-lactam/transpept-like"/>
</dbReference>
<reference evidence="5 6" key="1">
    <citation type="submission" date="2015-09" db="EMBL/GenBank/DDBJ databases">
        <authorList>
            <consortium name="Swine Surveillance"/>
        </authorList>
    </citation>
    <scope>NUCLEOTIDE SEQUENCE [LARGE SCALE GENOMIC DNA]</scope>
    <source>
        <strain evidence="5 6">CECT 8383</strain>
    </source>
</reference>
<keyword evidence="5" id="KW-0121">Carboxypeptidase</keyword>
<dbReference type="OrthoDB" id="5372081at2"/>
<dbReference type="Proteomes" id="UP000051681">
    <property type="component" value="Unassembled WGS sequence"/>
</dbReference>
<dbReference type="GO" id="GO:0009002">
    <property type="term" value="F:serine-type D-Ala-D-Ala carboxypeptidase activity"/>
    <property type="evidence" value="ECO:0007669"/>
    <property type="project" value="UniProtKB-EC"/>
</dbReference>
<comment type="similarity">
    <text evidence="1">Belongs to the peptidase S13 family.</text>
</comment>
<dbReference type="RefSeq" id="WP_058318767.1">
    <property type="nucleotide sequence ID" value="NZ_CYSF01000007.1"/>
</dbReference>
<dbReference type="GO" id="GO:0006508">
    <property type="term" value="P:proteolysis"/>
    <property type="evidence" value="ECO:0007669"/>
    <property type="project" value="InterPro"/>
</dbReference>
<evidence type="ECO:0000313" key="5">
    <source>
        <dbReference type="EMBL" id="CUH84700.1"/>
    </source>
</evidence>
<keyword evidence="4" id="KW-0732">Signal</keyword>
<evidence type="ECO:0000256" key="3">
    <source>
        <dbReference type="SAM" id="MobiDB-lite"/>
    </source>
</evidence>
<dbReference type="InterPro" id="IPR000667">
    <property type="entry name" value="Peptidase_S13"/>
</dbReference>
<dbReference type="SUPFAM" id="SSF56601">
    <property type="entry name" value="beta-lactamase/transpeptidase-like"/>
    <property type="match status" value="1"/>
</dbReference>
<feature type="region of interest" description="Disordered" evidence="3">
    <location>
        <begin position="462"/>
        <end position="482"/>
    </location>
</feature>
<accession>A0A0P1GQ28</accession>
<dbReference type="STRING" id="340021.TM5383_01912"/>
<dbReference type="Pfam" id="PF02113">
    <property type="entry name" value="Peptidase_S13"/>
    <property type="match status" value="1"/>
</dbReference>
<evidence type="ECO:0000313" key="6">
    <source>
        <dbReference type="Proteomes" id="UP000051681"/>
    </source>
</evidence>
<feature type="signal peptide" evidence="4">
    <location>
        <begin position="1"/>
        <end position="24"/>
    </location>
</feature>
<evidence type="ECO:0000256" key="2">
    <source>
        <dbReference type="ARBA" id="ARBA00022801"/>
    </source>
</evidence>
<dbReference type="PRINTS" id="PR00922">
    <property type="entry name" value="DADACBPTASE3"/>
</dbReference>
<dbReference type="Gene3D" id="3.40.710.10">
    <property type="entry name" value="DD-peptidase/beta-lactamase superfamily"/>
    <property type="match status" value="1"/>
</dbReference>
<dbReference type="NCBIfam" id="TIGR00666">
    <property type="entry name" value="PBP4"/>
    <property type="match status" value="1"/>
</dbReference>
<organism evidence="5 6">
    <name type="scientific">Thalassovita mediterranea</name>
    <dbReference type="NCBI Taxonomy" id="340021"/>
    <lineage>
        <taxon>Bacteria</taxon>
        <taxon>Pseudomonadati</taxon>
        <taxon>Pseudomonadota</taxon>
        <taxon>Alphaproteobacteria</taxon>
        <taxon>Rhodobacterales</taxon>
        <taxon>Roseobacteraceae</taxon>
        <taxon>Thalassovita</taxon>
    </lineage>
</organism>
<gene>
    <name evidence="5" type="primary">dac</name>
    <name evidence="5" type="ORF">TM5383_01912</name>
</gene>
<keyword evidence="6" id="KW-1185">Reference proteome</keyword>
<feature type="compositionally biased region" description="Basic and acidic residues" evidence="3">
    <location>
        <begin position="462"/>
        <end position="475"/>
    </location>
</feature>
<proteinExistence type="inferred from homology"/>
<dbReference type="PANTHER" id="PTHR30023:SF0">
    <property type="entry name" value="PENICILLIN-SENSITIVE CARBOXYPEPTIDASE A"/>
    <property type="match status" value="1"/>
</dbReference>
<dbReference type="PANTHER" id="PTHR30023">
    <property type="entry name" value="D-ALANYL-D-ALANINE CARBOXYPEPTIDASE"/>
    <property type="match status" value="1"/>
</dbReference>
<evidence type="ECO:0000256" key="4">
    <source>
        <dbReference type="SAM" id="SignalP"/>
    </source>
</evidence>
<dbReference type="EC" id="3.4.16.4" evidence="5"/>
<name>A0A0P1GQ28_9RHOB</name>